<dbReference type="Proteomes" id="UP000228751">
    <property type="component" value="Unassembled WGS sequence"/>
</dbReference>
<dbReference type="SUPFAM" id="SSF51161">
    <property type="entry name" value="Trimeric LpxA-like enzymes"/>
    <property type="match status" value="1"/>
</dbReference>
<dbReference type="CDD" id="cd03349">
    <property type="entry name" value="LbH_XAT"/>
    <property type="match status" value="1"/>
</dbReference>
<evidence type="ECO:0000256" key="2">
    <source>
        <dbReference type="ARBA" id="ARBA00022679"/>
    </source>
</evidence>
<organism evidence="5 6">
    <name type="scientific">Acetobacter pomorum</name>
    <dbReference type="NCBI Taxonomy" id="65959"/>
    <lineage>
        <taxon>Bacteria</taxon>
        <taxon>Pseudomonadati</taxon>
        <taxon>Pseudomonadota</taxon>
        <taxon>Alphaproteobacteria</taxon>
        <taxon>Acetobacterales</taxon>
        <taxon>Acetobacteraceae</taxon>
        <taxon>Acetobacter</taxon>
    </lineage>
</organism>
<dbReference type="InterPro" id="IPR011004">
    <property type="entry name" value="Trimer_LpxA-like_sf"/>
</dbReference>
<evidence type="ECO:0000256" key="1">
    <source>
        <dbReference type="ARBA" id="ARBA00007274"/>
    </source>
</evidence>
<dbReference type="Pfam" id="PF00132">
    <property type="entry name" value="Hexapep"/>
    <property type="match status" value="1"/>
</dbReference>
<dbReference type="EMBL" id="PEBQ01000093">
    <property type="protein sequence ID" value="PHY94517.1"/>
    <property type="molecule type" value="Genomic_DNA"/>
</dbReference>
<sequence length="203" mass="22632">MPHGKKVFSLLLRHALAYEIAEWDWVIGEHSYGAKGSPIVIEANYARLEIGKYCSIAREVLIILGNHRADTVSTYPFKDLQHFWPEAAEAADDHSTKGDVIIGHDVWIGARANILSGVTIGSGAIIATAATVTKDVPPYAIVGGNPARVIKYRFSEKIIERLLALAWWDWPEDMIRERMPLLMNDDVEGFLQAFETTAPSEHH</sequence>
<comment type="caution">
    <text evidence="5">The sequence shown here is derived from an EMBL/GenBank/DDBJ whole genome shotgun (WGS) entry which is preliminary data.</text>
</comment>
<keyword evidence="3" id="KW-0677">Repeat</keyword>
<reference evidence="5 6" key="1">
    <citation type="submission" date="2017-10" db="EMBL/GenBank/DDBJ databases">
        <title>Genomic analysis of the genus Acetobacter.</title>
        <authorList>
            <person name="Kim K.H."/>
            <person name="Chun B.H."/>
            <person name="Son A.R."/>
            <person name="Jeon C.O."/>
        </authorList>
    </citation>
    <scope>NUCLEOTIDE SEQUENCE [LARGE SCALE GENOMIC DNA]</scope>
    <source>
        <strain evidence="5 6">LHT 2458</strain>
    </source>
</reference>
<accession>A0A2G4RDA0</accession>
<dbReference type="RefSeq" id="WP_099541103.1">
    <property type="nucleotide sequence ID" value="NZ_PEBQ01000093.1"/>
</dbReference>
<dbReference type="InterPro" id="IPR001451">
    <property type="entry name" value="Hexapep"/>
</dbReference>
<comment type="similarity">
    <text evidence="1">Belongs to the transferase hexapeptide repeat family.</text>
</comment>
<dbReference type="OrthoDB" id="9815592at2"/>
<dbReference type="PANTHER" id="PTHR43300">
    <property type="entry name" value="ACETYLTRANSFERASE"/>
    <property type="match status" value="1"/>
</dbReference>
<keyword evidence="4" id="KW-0012">Acyltransferase</keyword>
<dbReference type="PROSITE" id="PS00101">
    <property type="entry name" value="HEXAPEP_TRANSFERASES"/>
    <property type="match status" value="1"/>
</dbReference>
<keyword evidence="2 5" id="KW-0808">Transferase</keyword>
<keyword evidence="6" id="KW-1185">Reference proteome</keyword>
<evidence type="ECO:0000256" key="4">
    <source>
        <dbReference type="ARBA" id="ARBA00023315"/>
    </source>
</evidence>
<evidence type="ECO:0000313" key="5">
    <source>
        <dbReference type="EMBL" id="PHY94517.1"/>
    </source>
</evidence>
<dbReference type="InterPro" id="IPR018357">
    <property type="entry name" value="Hexapep_transf_CS"/>
</dbReference>
<dbReference type="Gene3D" id="2.160.10.10">
    <property type="entry name" value="Hexapeptide repeat proteins"/>
    <property type="match status" value="1"/>
</dbReference>
<gene>
    <name evidence="5" type="ORF">CSR02_07470</name>
</gene>
<name>A0A2G4RDA0_9PROT</name>
<protein>
    <submittedName>
        <fullName evidence="5">Acetyltransferase</fullName>
    </submittedName>
</protein>
<evidence type="ECO:0000313" key="6">
    <source>
        <dbReference type="Proteomes" id="UP000228751"/>
    </source>
</evidence>
<dbReference type="PANTHER" id="PTHR43300:SF11">
    <property type="entry name" value="ACETYLTRANSFERASE RV3034C-RELATED"/>
    <property type="match status" value="1"/>
</dbReference>
<dbReference type="AlphaFoldDB" id="A0A2G4RDA0"/>
<proteinExistence type="inferred from homology"/>
<evidence type="ECO:0000256" key="3">
    <source>
        <dbReference type="ARBA" id="ARBA00022737"/>
    </source>
</evidence>
<dbReference type="InterPro" id="IPR050179">
    <property type="entry name" value="Trans_hexapeptide_repeat"/>
</dbReference>
<dbReference type="GO" id="GO:0016746">
    <property type="term" value="F:acyltransferase activity"/>
    <property type="evidence" value="ECO:0007669"/>
    <property type="project" value="UniProtKB-KW"/>
</dbReference>